<sequence length="415" mass="47711">MKKHTFLTGLLRWIVAGVFIFSGFVKAVDPWGTAIKFGEYFNAFGMGWLSGAEYAFSILLSASEMLLGFCLLFRIREKSVTTLLTILLGFFTLLTFVLALWNPVADCGCFGDFVKLTNWQTFFKNVILLLFTVVLWRTAWKQPFRQHNRYASTVEWSMIFFFGLLSSGIGLYSLRHLPPIDFLPFRIGVNIPSQLEGYGNDTQTTLIYKDRTTGQQREFDLADTTWYDTLRWEYVDTRIVENNRKRRSEIQDFSVFNADENYAPTLLASTREVFLIALNPIDRPLSSICSRQIEQTVRYAVKYNYPVVCVTASALPEDGKITFGDSRIPVYNMDGTTLKMLIRARAGLVLLKEGTILGKWNCRDIPNFERDYDGRTPLETVTERRDRNNRIWPLGLLAAALAFIYVAYTSRRVKE</sequence>
<keyword evidence="3 5" id="KW-1133">Transmembrane helix</keyword>
<evidence type="ECO:0000256" key="3">
    <source>
        <dbReference type="ARBA" id="ARBA00022989"/>
    </source>
</evidence>
<gene>
    <name evidence="7" type="ORF">H8S08_05370</name>
</gene>
<keyword evidence="8" id="KW-1185">Reference proteome</keyword>
<dbReference type="Proteomes" id="UP000636891">
    <property type="component" value="Unassembled WGS sequence"/>
</dbReference>
<evidence type="ECO:0000313" key="7">
    <source>
        <dbReference type="EMBL" id="MBC5616451.1"/>
    </source>
</evidence>
<evidence type="ECO:0000259" key="6">
    <source>
        <dbReference type="Pfam" id="PF07291"/>
    </source>
</evidence>
<evidence type="ECO:0000256" key="5">
    <source>
        <dbReference type="SAM" id="Phobius"/>
    </source>
</evidence>
<evidence type="ECO:0000256" key="1">
    <source>
        <dbReference type="ARBA" id="ARBA00004141"/>
    </source>
</evidence>
<protein>
    <submittedName>
        <fullName evidence="7">DoxX family protein</fullName>
    </submittedName>
</protein>
<keyword evidence="2 5" id="KW-0812">Transmembrane</keyword>
<comment type="subcellular location">
    <subcellularLocation>
        <location evidence="1">Membrane</location>
        <topology evidence="1">Multi-pass membrane protein</topology>
    </subcellularLocation>
</comment>
<feature type="domain" description="Methylamine utilisation protein MauE" evidence="6">
    <location>
        <begin position="7"/>
        <end position="136"/>
    </location>
</feature>
<reference evidence="7 8" key="1">
    <citation type="submission" date="2020-08" db="EMBL/GenBank/DDBJ databases">
        <title>Genome public.</title>
        <authorList>
            <person name="Liu C."/>
            <person name="Sun Q."/>
        </authorList>
    </citation>
    <scope>NUCLEOTIDE SEQUENCE [LARGE SCALE GENOMIC DNA]</scope>
    <source>
        <strain evidence="7 8">New-7</strain>
    </source>
</reference>
<dbReference type="NCBIfam" id="NF045576">
    <property type="entry name" value="BT_3928_fam"/>
    <property type="match status" value="1"/>
</dbReference>
<comment type="caution">
    <text evidence="7">The sequence shown here is derived from an EMBL/GenBank/DDBJ whole genome shotgun (WGS) entry which is preliminary data.</text>
</comment>
<dbReference type="EMBL" id="JACOOK010000002">
    <property type="protein sequence ID" value="MBC5616451.1"/>
    <property type="molecule type" value="Genomic_DNA"/>
</dbReference>
<dbReference type="RefSeq" id="WP_118457925.1">
    <property type="nucleotide sequence ID" value="NZ_JACOOK010000002.1"/>
</dbReference>
<feature type="transmembrane region" description="Helical" evidence="5">
    <location>
        <begin position="51"/>
        <end position="73"/>
    </location>
</feature>
<feature type="transmembrane region" description="Helical" evidence="5">
    <location>
        <begin position="152"/>
        <end position="174"/>
    </location>
</feature>
<feature type="transmembrane region" description="Helical" evidence="5">
    <location>
        <begin position="121"/>
        <end position="140"/>
    </location>
</feature>
<feature type="transmembrane region" description="Helical" evidence="5">
    <location>
        <begin position="80"/>
        <end position="101"/>
    </location>
</feature>
<proteinExistence type="predicted"/>
<accession>A0ABR7CLC1</accession>
<organism evidence="7 8">
    <name type="scientific">Alistipes hominis</name>
    <dbReference type="NCBI Taxonomy" id="2763015"/>
    <lineage>
        <taxon>Bacteria</taxon>
        <taxon>Pseudomonadati</taxon>
        <taxon>Bacteroidota</taxon>
        <taxon>Bacteroidia</taxon>
        <taxon>Bacteroidales</taxon>
        <taxon>Rikenellaceae</taxon>
        <taxon>Alistipes</taxon>
    </lineage>
</organism>
<keyword evidence="4 5" id="KW-0472">Membrane</keyword>
<evidence type="ECO:0000256" key="4">
    <source>
        <dbReference type="ARBA" id="ARBA00023136"/>
    </source>
</evidence>
<dbReference type="InterPro" id="IPR009908">
    <property type="entry name" value="Methylamine_util_MauE"/>
</dbReference>
<evidence type="ECO:0000256" key="2">
    <source>
        <dbReference type="ARBA" id="ARBA00022692"/>
    </source>
</evidence>
<dbReference type="Pfam" id="PF07291">
    <property type="entry name" value="MauE"/>
    <property type="match status" value="1"/>
</dbReference>
<feature type="transmembrane region" description="Helical" evidence="5">
    <location>
        <begin position="391"/>
        <end position="408"/>
    </location>
</feature>
<evidence type="ECO:0000313" key="8">
    <source>
        <dbReference type="Proteomes" id="UP000636891"/>
    </source>
</evidence>
<name>A0ABR7CLC1_9BACT</name>